<reference evidence="3" key="1">
    <citation type="submission" date="2024-02" db="EMBL/GenBank/DDBJ databases">
        <authorList>
            <consortium name="ELIXIR-Norway"/>
            <consortium name="Elixir Norway"/>
        </authorList>
    </citation>
    <scope>NUCLEOTIDE SEQUENCE</scope>
</reference>
<feature type="compositionally biased region" description="Polar residues" evidence="1">
    <location>
        <begin position="68"/>
        <end position="89"/>
    </location>
</feature>
<proteinExistence type="predicted"/>
<keyword evidence="2" id="KW-0472">Membrane</keyword>
<dbReference type="Proteomes" id="UP001497512">
    <property type="component" value="Chromosome 10"/>
</dbReference>
<dbReference type="PANTHER" id="PTHR37225:SF1">
    <property type="entry name" value="OS04G0657900 PROTEIN"/>
    <property type="match status" value="1"/>
</dbReference>
<feature type="transmembrane region" description="Helical" evidence="2">
    <location>
        <begin position="6"/>
        <end position="24"/>
    </location>
</feature>
<sequence length="89" mass="9652">MDPGQLVVPVAGIVAAAALTFYLVSFQEMSNKSFEDLEEKLAKGTNNVLLNSSLSSKKRREARRISKQQRQQQASKPGSSPPDSASSKD</sequence>
<evidence type="ECO:0000256" key="2">
    <source>
        <dbReference type="SAM" id="Phobius"/>
    </source>
</evidence>
<feature type="compositionally biased region" description="Basic residues" evidence="1">
    <location>
        <begin position="56"/>
        <end position="67"/>
    </location>
</feature>
<keyword evidence="2" id="KW-1133">Transmembrane helix</keyword>
<evidence type="ECO:0000313" key="3">
    <source>
        <dbReference type="EMBL" id="CAK9194907.1"/>
    </source>
</evidence>
<name>A0ABP0TF38_9BRYO</name>
<gene>
    <name evidence="3" type="ORF">CSSPTR1EN2_LOCUS2760</name>
</gene>
<dbReference type="EMBL" id="OZ019902">
    <property type="protein sequence ID" value="CAK9194907.1"/>
    <property type="molecule type" value="Genomic_DNA"/>
</dbReference>
<organism evidence="3 4">
    <name type="scientific">Sphagnum troendelagicum</name>
    <dbReference type="NCBI Taxonomy" id="128251"/>
    <lineage>
        <taxon>Eukaryota</taxon>
        <taxon>Viridiplantae</taxon>
        <taxon>Streptophyta</taxon>
        <taxon>Embryophyta</taxon>
        <taxon>Bryophyta</taxon>
        <taxon>Sphagnophytina</taxon>
        <taxon>Sphagnopsida</taxon>
        <taxon>Sphagnales</taxon>
        <taxon>Sphagnaceae</taxon>
        <taxon>Sphagnum</taxon>
    </lineage>
</organism>
<feature type="region of interest" description="Disordered" evidence="1">
    <location>
        <begin position="52"/>
        <end position="89"/>
    </location>
</feature>
<evidence type="ECO:0000313" key="4">
    <source>
        <dbReference type="Proteomes" id="UP001497512"/>
    </source>
</evidence>
<evidence type="ECO:0000256" key="1">
    <source>
        <dbReference type="SAM" id="MobiDB-lite"/>
    </source>
</evidence>
<keyword evidence="2" id="KW-0812">Transmembrane</keyword>
<protein>
    <submittedName>
        <fullName evidence="3">Uncharacterized protein</fullName>
    </submittedName>
</protein>
<dbReference type="PANTHER" id="PTHR37225">
    <property type="entry name" value="OSJNBA0011F23.3 PROTEIN"/>
    <property type="match status" value="1"/>
</dbReference>
<keyword evidence="4" id="KW-1185">Reference proteome</keyword>
<accession>A0ABP0TF38</accession>